<accession>A0AAW1A224</accession>
<dbReference type="Proteomes" id="UP001432146">
    <property type="component" value="Unassembled WGS sequence"/>
</dbReference>
<evidence type="ECO:0000313" key="1">
    <source>
        <dbReference type="EMBL" id="KAK9303984.1"/>
    </source>
</evidence>
<dbReference type="AlphaFoldDB" id="A0AAW1A224"/>
<protein>
    <submittedName>
        <fullName evidence="1">Uncharacterized protein</fullName>
    </submittedName>
</protein>
<proteinExistence type="predicted"/>
<gene>
    <name evidence="1" type="ORF">QLX08_004484</name>
</gene>
<reference evidence="1 2" key="1">
    <citation type="submission" date="2024-05" db="EMBL/GenBank/DDBJ databases">
        <title>The nuclear and mitochondrial genome assemblies of Tetragonisca angustula (Apidae: Meliponini), a tiny yet remarkable pollinator in the Neotropics.</title>
        <authorList>
            <person name="Ferrari R."/>
            <person name="Ricardo P.C."/>
            <person name="Dias F.C."/>
            <person name="Araujo N.S."/>
            <person name="Soares D.O."/>
            <person name="Zhou Q.-S."/>
            <person name="Zhu C.-D."/>
            <person name="Coutinho L."/>
            <person name="Airas M.C."/>
            <person name="Batista T.M."/>
        </authorList>
    </citation>
    <scope>NUCLEOTIDE SEQUENCE [LARGE SCALE GENOMIC DNA]</scope>
    <source>
        <strain evidence="1">ASF017062</strain>
        <tissue evidence="1">Abdomen</tissue>
    </source>
</reference>
<keyword evidence="2" id="KW-1185">Reference proteome</keyword>
<evidence type="ECO:0000313" key="2">
    <source>
        <dbReference type="Proteomes" id="UP001432146"/>
    </source>
</evidence>
<sequence>MLPNSPADSGFVAARGWTTIEDDRCPATHEVSRGAGSSAETFCQRGALSSRLSTPMGTPSDAAAVYTPFPCVTTQQVHIHQGISPGHRLPLYFPAHKFISWETAGQLAWGPGQEMKVTGFFGQKEQHRGIVSQSFLSAC</sequence>
<dbReference type="EMBL" id="JAWNGG020000069">
    <property type="protein sequence ID" value="KAK9303984.1"/>
    <property type="molecule type" value="Genomic_DNA"/>
</dbReference>
<comment type="caution">
    <text evidence="1">The sequence shown here is derived from an EMBL/GenBank/DDBJ whole genome shotgun (WGS) entry which is preliminary data.</text>
</comment>
<organism evidence="1 2">
    <name type="scientific">Tetragonisca angustula</name>
    <dbReference type="NCBI Taxonomy" id="166442"/>
    <lineage>
        <taxon>Eukaryota</taxon>
        <taxon>Metazoa</taxon>
        <taxon>Ecdysozoa</taxon>
        <taxon>Arthropoda</taxon>
        <taxon>Hexapoda</taxon>
        <taxon>Insecta</taxon>
        <taxon>Pterygota</taxon>
        <taxon>Neoptera</taxon>
        <taxon>Endopterygota</taxon>
        <taxon>Hymenoptera</taxon>
        <taxon>Apocrita</taxon>
        <taxon>Aculeata</taxon>
        <taxon>Apoidea</taxon>
        <taxon>Anthophila</taxon>
        <taxon>Apidae</taxon>
        <taxon>Tetragonisca</taxon>
    </lineage>
</organism>
<name>A0AAW1A224_9HYME</name>